<sequence>MLFVGLVYNYIKNPTKERLAEIEASEYAN</sequence>
<reference evidence="1" key="1">
    <citation type="submission" date="2018-05" db="EMBL/GenBank/DDBJ databases">
        <authorList>
            <person name="Lanie J.A."/>
            <person name="Ng W.-L."/>
            <person name="Kazmierczak K.M."/>
            <person name="Andrzejewski T.M."/>
            <person name="Davidsen T.M."/>
            <person name="Wayne K.J."/>
            <person name="Tettelin H."/>
            <person name="Glass J.I."/>
            <person name="Rusch D."/>
            <person name="Podicherti R."/>
            <person name="Tsui H.-C.T."/>
            <person name="Winkler M.E."/>
        </authorList>
    </citation>
    <scope>NUCLEOTIDE SEQUENCE</scope>
</reference>
<organism evidence="1">
    <name type="scientific">marine metagenome</name>
    <dbReference type="NCBI Taxonomy" id="408172"/>
    <lineage>
        <taxon>unclassified sequences</taxon>
        <taxon>metagenomes</taxon>
        <taxon>ecological metagenomes</taxon>
    </lineage>
</organism>
<name>A0A382IA23_9ZZZZ</name>
<dbReference type="AlphaFoldDB" id="A0A382IA23"/>
<gene>
    <name evidence="1" type="ORF">METZ01_LOCUS248963</name>
</gene>
<dbReference type="EMBL" id="UINC01065940">
    <property type="protein sequence ID" value="SVB96109.1"/>
    <property type="molecule type" value="Genomic_DNA"/>
</dbReference>
<proteinExistence type="predicted"/>
<accession>A0A382IA23</accession>
<evidence type="ECO:0000313" key="1">
    <source>
        <dbReference type="EMBL" id="SVB96109.1"/>
    </source>
</evidence>
<protein>
    <submittedName>
        <fullName evidence="1">Uncharacterized protein</fullName>
    </submittedName>
</protein>